<dbReference type="EMBL" id="QOUX01000050">
    <property type="protein sequence ID" value="RXI95572.1"/>
    <property type="molecule type" value="Genomic_DNA"/>
</dbReference>
<dbReference type="EC" id="2.1.1.72" evidence="1"/>
<keyword evidence="2 6" id="KW-0489">Methyltransferase</keyword>
<dbReference type="RefSeq" id="WP_129080803.1">
    <property type="nucleotide sequence ID" value="NZ_QOUX01000050.1"/>
</dbReference>
<reference evidence="6 7" key="1">
    <citation type="journal article" date="2019" name="Int. J. Syst. Evol. Microbiol.">
        <title>Anaerobacillus alkaliphilus sp. nov., a novel alkaliphilic and moderately halophilic bacterium.</title>
        <authorList>
            <person name="Borsodi A.K."/>
            <person name="Aszalos J.M."/>
            <person name="Bihari P."/>
            <person name="Nagy I."/>
            <person name="Schumann P."/>
            <person name="Sproer C."/>
            <person name="Kovacs A.L."/>
            <person name="Boka K."/>
            <person name="Dobosy P."/>
            <person name="Ovari M."/>
            <person name="Szili-Kovacs T."/>
            <person name="Toth E."/>
        </authorList>
    </citation>
    <scope>NUCLEOTIDE SEQUENCE [LARGE SCALE GENOMIC DNA]</scope>
    <source>
        <strain evidence="6 7">B16-10</strain>
    </source>
</reference>
<gene>
    <name evidence="6" type="ORF">DS745_24280</name>
</gene>
<organism evidence="6 7">
    <name type="scientific">Anaerobacillus alkaliphilus</name>
    <dbReference type="NCBI Taxonomy" id="1548597"/>
    <lineage>
        <taxon>Bacteria</taxon>
        <taxon>Bacillati</taxon>
        <taxon>Bacillota</taxon>
        <taxon>Bacilli</taxon>
        <taxon>Bacillales</taxon>
        <taxon>Bacillaceae</taxon>
        <taxon>Anaerobacillus</taxon>
    </lineage>
</organism>
<dbReference type="GO" id="GO:0043565">
    <property type="term" value="F:sequence-specific DNA binding"/>
    <property type="evidence" value="ECO:0007669"/>
    <property type="project" value="TreeGrafter"/>
</dbReference>
<dbReference type="InterPro" id="IPR012327">
    <property type="entry name" value="MeTrfase_D12"/>
</dbReference>
<dbReference type="Pfam" id="PF02086">
    <property type="entry name" value="MethyltransfD12"/>
    <property type="match status" value="2"/>
</dbReference>
<dbReference type="PROSITE" id="PS00092">
    <property type="entry name" value="N6_MTASE"/>
    <property type="match status" value="1"/>
</dbReference>
<comment type="catalytic activity">
    <reaction evidence="5">
        <text>a 2'-deoxyadenosine in DNA + S-adenosyl-L-methionine = an N(6)-methyl-2'-deoxyadenosine in DNA + S-adenosyl-L-homocysteine + H(+)</text>
        <dbReference type="Rhea" id="RHEA:15197"/>
        <dbReference type="Rhea" id="RHEA-COMP:12418"/>
        <dbReference type="Rhea" id="RHEA-COMP:12419"/>
        <dbReference type="ChEBI" id="CHEBI:15378"/>
        <dbReference type="ChEBI" id="CHEBI:57856"/>
        <dbReference type="ChEBI" id="CHEBI:59789"/>
        <dbReference type="ChEBI" id="CHEBI:90615"/>
        <dbReference type="ChEBI" id="CHEBI:90616"/>
        <dbReference type="EC" id="2.1.1.72"/>
    </reaction>
</comment>
<sequence length="375" mass="44899">MVKPFVKWPGGKTTELEIIHQYLPKRINNYIEPFLGGGACLFSLKKEEYNQAFVNDFSFELVSLYNLIKERNQLFHQYLIEIWDLWSYFGELSKKYYELVRELYQQYKVDELSKEVLVIEIEKFVDRKRSEVGANLPRYFLVELDSLLNELKKSIYSKLDKIKRNEYKKGNLPEEDYSKNIEASFRASVYTYFRSIYNQRLVIKISHEQHIALFFFLREFCYSSMFRYNRNGGFNVPYGGVTYNSKAFDNKIEYLWTNSLQEILQQTNIYNLDFEQFLQNISIREDDFVFLDPPYDSDFSTYAGNAFGIKDQERLAQYLLTKCRGKFMLIIKNTDFIYQLYNKPCINIIGFNKEYSVSFMDRNDKKVEHVLITNY</sequence>
<evidence type="ECO:0000313" key="6">
    <source>
        <dbReference type="EMBL" id="RXI95572.1"/>
    </source>
</evidence>
<keyword evidence="7" id="KW-1185">Reference proteome</keyword>
<name>A0A4V1LFQ6_9BACI</name>
<keyword evidence="4" id="KW-0949">S-adenosyl-L-methionine</keyword>
<protein>
    <recommendedName>
        <fullName evidence="1">site-specific DNA-methyltransferase (adenine-specific)</fullName>
        <ecNumber evidence="1">2.1.1.72</ecNumber>
    </recommendedName>
</protein>
<dbReference type="InterPro" id="IPR029063">
    <property type="entry name" value="SAM-dependent_MTases_sf"/>
</dbReference>
<dbReference type="GO" id="GO:0009007">
    <property type="term" value="F:site-specific DNA-methyltransferase (adenine-specific) activity"/>
    <property type="evidence" value="ECO:0007669"/>
    <property type="project" value="UniProtKB-EC"/>
</dbReference>
<dbReference type="Gene3D" id="3.40.50.150">
    <property type="entry name" value="Vaccinia Virus protein VP39"/>
    <property type="match status" value="2"/>
</dbReference>
<dbReference type="GO" id="GO:0006298">
    <property type="term" value="P:mismatch repair"/>
    <property type="evidence" value="ECO:0007669"/>
    <property type="project" value="TreeGrafter"/>
</dbReference>
<keyword evidence="3" id="KW-0808">Transferase</keyword>
<accession>A0A4V1LFQ6</accession>
<evidence type="ECO:0000256" key="2">
    <source>
        <dbReference type="ARBA" id="ARBA00022603"/>
    </source>
</evidence>
<dbReference type="GO" id="GO:0009307">
    <property type="term" value="P:DNA restriction-modification system"/>
    <property type="evidence" value="ECO:0007669"/>
    <property type="project" value="InterPro"/>
</dbReference>
<dbReference type="PANTHER" id="PTHR30481:SF3">
    <property type="entry name" value="DNA ADENINE METHYLASE"/>
    <property type="match status" value="1"/>
</dbReference>
<dbReference type="Proteomes" id="UP000290649">
    <property type="component" value="Unassembled WGS sequence"/>
</dbReference>
<evidence type="ECO:0000256" key="4">
    <source>
        <dbReference type="ARBA" id="ARBA00022691"/>
    </source>
</evidence>
<evidence type="ECO:0000256" key="5">
    <source>
        <dbReference type="ARBA" id="ARBA00047942"/>
    </source>
</evidence>
<dbReference type="SUPFAM" id="SSF53335">
    <property type="entry name" value="S-adenosyl-L-methionine-dependent methyltransferases"/>
    <property type="match status" value="1"/>
</dbReference>
<evidence type="ECO:0000256" key="3">
    <source>
        <dbReference type="ARBA" id="ARBA00022679"/>
    </source>
</evidence>
<proteinExistence type="predicted"/>
<dbReference type="GO" id="GO:0032259">
    <property type="term" value="P:methylation"/>
    <property type="evidence" value="ECO:0007669"/>
    <property type="project" value="UniProtKB-KW"/>
</dbReference>
<evidence type="ECO:0000313" key="7">
    <source>
        <dbReference type="Proteomes" id="UP000290649"/>
    </source>
</evidence>
<dbReference type="GO" id="GO:1904047">
    <property type="term" value="F:S-adenosyl-L-methionine binding"/>
    <property type="evidence" value="ECO:0007669"/>
    <property type="project" value="TreeGrafter"/>
</dbReference>
<dbReference type="PANTHER" id="PTHR30481">
    <property type="entry name" value="DNA ADENINE METHYLASE"/>
    <property type="match status" value="1"/>
</dbReference>
<dbReference type="AlphaFoldDB" id="A0A4V1LFQ6"/>
<dbReference type="PRINTS" id="PR00505">
    <property type="entry name" value="D12N6MTFRASE"/>
</dbReference>
<evidence type="ECO:0000256" key="1">
    <source>
        <dbReference type="ARBA" id="ARBA00011900"/>
    </source>
</evidence>
<dbReference type="OrthoDB" id="9805629at2"/>
<comment type="caution">
    <text evidence="6">The sequence shown here is derived from an EMBL/GenBank/DDBJ whole genome shotgun (WGS) entry which is preliminary data.</text>
</comment>
<dbReference type="InterPro" id="IPR002052">
    <property type="entry name" value="DNA_methylase_N6_adenine_CS"/>
</dbReference>